<keyword evidence="1" id="KW-1133">Transmembrane helix</keyword>
<sequence length="118" mass="13618">MSTSIHFLLWFHRLIFIFLLIYRGILYETLQARRDMVYVFRTILLSIRPMFPTEAKQALLTTVQIIFLGPMCTIKVTYGHWLPTFGTAHESAGPSTEMSVKRSRGFEHVAGRCPKVIV</sequence>
<evidence type="ECO:0000313" key="2">
    <source>
        <dbReference type="EMBL" id="GFY51541.1"/>
    </source>
</evidence>
<keyword evidence="1" id="KW-0812">Transmembrane</keyword>
<evidence type="ECO:0000313" key="3">
    <source>
        <dbReference type="EMBL" id="GFY56120.1"/>
    </source>
</evidence>
<reference evidence="2" key="1">
    <citation type="submission" date="2020-08" db="EMBL/GenBank/DDBJ databases">
        <title>Multicomponent nature underlies the extraordinary mechanical properties of spider dragline silk.</title>
        <authorList>
            <person name="Kono N."/>
            <person name="Nakamura H."/>
            <person name="Mori M."/>
            <person name="Yoshida Y."/>
            <person name="Ohtoshi R."/>
            <person name="Malay A.D."/>
            <person name="Moran D.A.P."/>
            <person name="Tomita M."/>
            <person name="Numata K."/>
            <person name="Arakawa K."/>
        </authorList>
    </citation>
    <scope>NUCLEOTIDE SEQUENCE</scope>
</reference>
<proteinExistence type="predicted"/>
<protein>
    <submittedName>
        <fullName evidence="2">Uncharacterized protein</fullName>
    </submittedName>
</protein>
<dbReference type="EMBL" id="BMAV01008170">
    <property type="protein sequence ID" value="GFY51541.1"/>
    <property type="molecule type" value="Genomic_DNA"/>
</dbReference>
<keyword evidence="1" id="KW-0472">Membrane</keyword>
<keyword evidence="4" id="KW-1185">Reference proteome</keyword>
<dbReference type="Proteomes" id="UP000886998">
    <property type="component" value="Unassembled WGS sequence"/>
</dbReference>
<organism evidence="2 4">
    <name type="scientific">Trichonephila inaurata madagascariensis</name>
    <dbReference type="NCBI Taxonomy" id="2747483"/>
    <lineage>
        <taxon>Eukaryota</taxon>
        <taxon>Metazoa</taxon>
        <taxon>Ecdysozoa</taxon>
        <taxon>Arthropoda</taxon>
        <taxon>Chelicerata</taxon>
        <taxon>Arachnida</taxon>
        <taxon>Araneae</taxon>
        <taxon>Araneomorphae</taxon>
        <taxon>Entelegynae</taxon>
        <taxon>Araneoidea</taxon>
        <taxon>Nephilidae</taxon>
        <taxon>Trichonephila</taxon>
        <taxon>Trichonephila inaurata</taxon>
    </lineage>
</organism>
<evidence type="ECO:0000256" key="1">
    <source>
        <dbReference type="SAM" id="Phobius"/>
    </source>
</evidence>
<evidence type="ECO:0000313" key="4">
    <source>
        <dbReference type="Proteomes" id="UP000886998"/>
    </source>
</evidence>
<comment type="caution">
    <text evidence="2">The sequence shown here is derived from an EMBL/GenBank/DDBJ whole genome shotgun (WGS) entry which is preliminary data.</text>
</comment>
<name>A0A8X7C002_9ARAC</name>
<accession>A0A8X7C002</accession>
<gene>
    <name evidence="2" type="ORF">TNIN_377011</name>
    <name evidence="3" type="ORF">TNIN_97901</name>
</gene>
<dbReference type="AlphaFoldDB" id="A0A8X7C002"/>
<dbReference type="EMBL" id="BMAV01010775">
    <property type="protein sequence ID" value="GFY56120.1"/>
    <property type="molecule type" value="Genomic_DNA"/>
</dbReference>
<feature type="transmembrane region" description="Helical" evidence="1">
    <location>
        <begin position="6"/>
        <end position="26"/>
    </location>
</feature>